<dbReference type="AlphaFoldDB" id="A0A935K303"/>
<sequence>MRLISIMIAAAVISSPVFAQQTQRSSNPQGVQIQGNTNINAENKNVAAVAVGEGNEAKNTTGAIKGGTQIQGNTTIKAKQTNAAAVAVGKNNTAANEAGVIGGK</sequence>
<organism evidence="2 3">
    <name type="scientific">Candidatus Dechloromonas phosphorivorans</name>
    <dbReference type="NCBI Taxonomy" id="2899244"/>
    <lineage>
        <taxon>Bacteria</taxon>
        <taxon>Pseudomonadati</taxon>
        <taxon>Pseudomonadota</taxon>
        <taxon>Betaproteobacteria</taxon>
        <taxon>Rhodocyclales</taxon>
        <taxon>Azonexaceae</taxon>
        <taxon>Dechloromonas</taxon>
    </lineage>
</organism>
<dbReference type="EMBL" id="JADJMS010000051">
    <property type="protein sequence ID" value="MBK7417339.1"/>
    <property type="molecule type" value="Genomic_DNA"/>
</dbReference>
<reference evidence="2 3" key="1">
    <citation type="submission" date="2020-10" db="EMBL/GenBank/DDBJ databases">
        <title>Connecting structure to function with the recovery of over 1000 high-quality activated sludge metagenome-assembled genomes encoding full-length rRNA genes using long-read sequencing.</title>
        <authorList>
            <person name="Singleton C.M."/>
            <person name="Petriglieri F."/>
            <person name="Kristensen J.M."/>
            <person name="Kirkegaard R.H."/>
            <person name="Michaelsen T.Y."/>
            <person name="Andersen M.H."/>
            <person name="Karst S.M."/>
            <person name="Dueholm M.S."/>
            <person name="Nielsen P.H."/>
            <person name="Albertsen M."/>
        </authorList>
    </citation>
    <scope>NUCLEOTIDE SEQUENCE [LARGE SCALE GENOMIC DNA]</scope>
    <source>
        <strain evidence="2">EsbW_18-Q3-R4-48_BATAC.463</strain>
    </source>
</reference>
<evidence type="ECO:0000313" key="3">
    <source>
        <dbReference type="Proteomes" id="UP000739411"/>
    </source>
</evidence>
<accession>A0A935K303</accession>
<gene>
    <name evidence="2" type="ORF">IPJ38_21855</name>
</gene>
<evidence type="ECO:0000313" key="2">
    <source>
        <dbReference type="EMBL" id="MBK7417339.1"/>
    </source>
</evidence>
<protein>
    <submittedName>
        <fullName evidence="2">Uncharacterized protein</fullName>
    </submittedName>
</protein>
<name>A0A935K303_9RHOO</name>
<keyword evidence="1" id="KW-0732">Signal</keyword>
<proteinExistence type="predicted"/>
<evidence type="ECO:0000256" key="1">
    <source>
        <dbReference type="SAM" id="SignalP"/>
    </source>
</evidence>
<comment type="caution">
    <text evidence="2">The sequence shown here is derived from an EMBL/GenBank/DDBJ whole genome shotgun (WGS) entry which is preliminary data.</text>
</comment>
<feature type="signal peptide" evidence="1">
    <location>
        <begin position="1"/>
        <end position="19"/>
    </location>
</feature>
<feature type="chain" id="PRO_5038063641" evidence="1">
    <location>
        <begin position="20"/>
        <end position="104"/>
    </location>
</feature>
<dbReference type="Proteomes" id="UP000739411">
    <property type="component" value="Unassembled WGS sequence"/>
</dbReference>